<dbReference type="Pfam" id="PF20209">
    <property type="entry name" value="DUF6570"/>
    <property type="match status" value="1"/>
</dbReference>
<feature type="compositionally biased region" description="Basic and acidic residues" evidence="1">
    <location>
        <begin position="302"/>
        <end position="311"/>
    </location>
</feature>
<name>A0A9N9SN56_DIABA</name>
<dbReference type="OrthoDB" id="10063525at2759"/>
<dbReference type="PANTHER" id="PTHR47642">
    <property type="entry name" value="ATP-DEPENDENT DNA HELICASE"/>
    <property type="match status" value="1"/>
</dbReference>
<feature type="domain" description="Helitron helicase-like" evidence="2">
    <location>
        <begin position="742"/>
        <end position="885"/>
    </location>
</feature>
<dbReference type="EMBL" id="OU898276">
    <property type="protein sequence ID" value="CAG9828115.1"/>
    <property type="molecule type" value="Genomic_DNA"/>
</dbReference>
<protein>
    <recommendedName>
        <fullName evidence="6">ATP-dependent DNA helicase</fullName>
    </recommendedName>
</protein>
<feature type="domain" description="DUF6570" evidence="3">
    <location>
        <begin position="471"/>
        <end position="596"/>
    </location>
</feature>
<dbReference type="PANTHER" id="PTHR47642:SF5">
    <property type="entry name" value="ATP-DEPENDENT DNA HELICASE"/>
    <property type="match status" value="1"/>
</dbReference>
<feature type="region of interest" description="Disordered" evidence="1">
    <location>
        <begin position="281"/>
        <end position="332"/>
    </location>
</feature>
<keyword evidence="5" id="KW-1185">Reference proteome</keyword>
<feature type="region of interest" description="Disordered" evidence="1">
    <location>
        <begin position="129"/>
        <end position="240"/>
    </location>
</feature>
<evidence type="ECO:0000259" key="3">
    <source>
        <dbReference type="Pfam" id="PF20209"/>
    </source>
</evidence>
<dbReference type="Proteomes" id="UP001153709">
    <property type="component" value="Chromosome 1"/>
</dbReference>
<sequence>MEFKQEVFEDSCTRQSNENQEVDLLLDSLKFIKQEVLEDDSCCIRQSKENEDLNLQCTDLKIEIKKEPHCDLNTSSVIDYVDINCLHQIKTEVDINEIKTERIEHEGVQDEQMHKEDWNLLPKYTDNELAKTTDSKKLHQRKRTRDLTNEPVMACKKLKKDIPPKTVAERCKDYRKRKRLSNDSKTSARDPNRKRPPPKTAAERSKAYRQRKKAIKESINNPKGTPPKTSAERSKAYRERKKAMYESVNSATDLYPKGSLSLADAEAIIESINSGTYRYPKDPLSKTSAERSKAYRERKKAIKEGMKDLNPKRPPSKTSAERSKAYRNRKKQNNDGIIVHSASINIQELLLQLQKQSHGVHSLSCNDLNVNLQQLPQSEKNIVSILNLPESIIEALPYSHYALHQKAHKYFNEKFIENRFGYGCDVCDRLWFEKDLKQVDEKNEEVLKKILNFINLKEVKVCTTCSTAIKKNNIPDLAVINGFKYPDVPCDLPKLDLISERLISPRLPFMQIRRLRHLQGQCGIYGQVINIPVSVNNMVTSLPRDIDDDYCINIHIKRKLIDTSSYLQGLVKKSVIKDWLRYLVNTPLYKFYNIKIINRFLNDNTIDEDFNLEDVSENIEVEESLVAQQQTLLWNEDFQLNLAPGENNIPDSLLFEEHAEELSFPSIYLGEFRKFKENIKATPFNIASSELRRRDRRGVMPYHLLYVAMKIMRLRVRDSLTITFKHIGKDNAITREQIMNREYINKCLETNLAFTRCLPNSAAYWAERKKCLFGMIRQLGRPSAFMTLTANEIGWEELLRTLYKLKHQGEVLTDDQIWALHYIEKTTLVNEDLVTCAIYFSKLVNVIMSTLQSRPFSPFGKYRVKYYFKRIEFQHRDSPRAHILLWTEENLDDVIGKDKAKAITMIDKLVSVSASEASGNIKLQRITPNYRQKCRFDAPFMPSRTTVILTPMEEENSNLKVYQAHYKDIRSNLENSDFKDIDDFYEKNNINSDEHYNDILRAGIARPKIFVKRSPREKWNTPFNPFVFNILKSNMDFEIIPDEYSCAQYVADYVNKTNRGISNLQQQIIEIMDENPELDMVQVTNKLGVSLLNSVEMTSQEAAWFLLREPMSKCSVTVDFIPTCWPEERERIRKTQKELEALDVESTDIWKENWFDKYEKRPESLDEVTLAQFVANYNLSKNGSFKIRQIPHVIRYKNYDDTDLINYKREMVTLHIPFRNEAVEILAEMKFLTIYDENEDSILEKRKEFEKNINIEKTIELCRRLCHEDDISDETNQTNDNNAIEPQEQDILQQIMNNL</sequence>
<dbReference type="InterPro" id="IPR046700">
    <property type="entry name" value="DUF6570"/>
</dbReference>
<reference evidence="4" key="1">
    <citation type="submission" date="2022-01" db="EMBL/GenBank/DDBJ databases">
        <authorList>
            <person name="King R."/>
        </authorList>
    </citation>
    <scope>NUCLEOTIDE SEQUENCE</scope>
</reference>
<proteinExistence type="predicted"/>
<organism evidence="4 5">
    <name type="scientific">Diabrotica balteata</name>
    <name type="common">Banded cucumber beetle</name>
    <dbReference type="NCBI Taxonomy" id="107213"/>
    <lineage>
        <taxon>Eukaryota</taxon>
        <taxon>Metazoa</taxon>
        <taxon>Ecdysozoa</taxon>
        <taxon>Arthropoda</taxon>
        <taxon>Hexapoda</taxon>
        <taxon>Insecta</taxon>
        <taxon>Pterygota</taxon>
        <taxon>Neoptera</taxon>
        <taxon>Endopterygota</taxon>
        <taxon>Coleoptera</taxon>
        <taxon>Polyphaga</taxon>
        <taxon>Cucujiformia</taxon>
        <taxon>Chrysomeloidea</taxon>
        <taxon>Chrysomelidae</taxon>
        <taxon>Galerucinae</taxon>
        <taxon>Diabroticina</taxon>
        <taxon>Diabroticites</taxon>
        <taxon>Diabrotica</taxon>
    </lineage>
</organism>
<evidence type="ECO:0008006" key="6">
    <source>
        <dbReference type="Google" id="ProtNLM"/>
    </source>
</evidence>
<evidence type="ECO:0000313" key="5">
    <source>
        <dbReference type="Proteomes" id="UP001153709"/>
    </source>
</evidence>
<dbReference type="InterPro" id="IPR025476">
    <property type="entry name" value="Helitron_helicase-like"/>
</dbReference>
<dbReference type="InterPro" id="IPR051055">
    <property type="entry name" value="PIF1_helicase"/>
</dbReference>
<gene>
    <name evidence="4" type="ORF">DIABBA_LOCUS2055</name>
</gene>
<feature type="compositionally biased region" description="Basic and acidic residues" evidence="1">
    <location>
        <begin position="160"/>
        <end position="172"/>
    </location>
</feature>
<evidence type="ECO:0000259" key="2">
    <source>
        <dbReference type="Pfam" id="PF14214"/>
    </source>
</evidence>
<evidence type="ECO:0000313" key="4">
    <source>
        <dbReference type="EMBL" id="CAG9828115.1"/>
    </source>
</evidence>
<feature type="compositionally biased region" description="Basic and acidic residues" evidence="1">
    <location>
        <begin position="180"/>
        <end position="193"/>
    </location>
</feature>
<accession>A0A9N9SN56</accession>
<evidence type="ECO:0000256" key="1">
    <source>
        <dbReference type="SAM" id="MobiDB-lite"/>
    </source>
</evidence>
<dbReference type="Pfam" id="PF14214">
    <property type="entry name" value="Helitron_like_N"/>
    <property type="match status" value="1"/>
</dbReference>
<feature type="compositionally biased region" description="Basic and acidic residues" evidence="1">
    <location>
        <begin position="281"/>
        <end position="295"/>
    </location>
</feature>